<keyword evidence="6 14" id="KW-0686">Riboflavin biosynthesis</keyword>
<dbReference type="PROSITE" id="PS00903">
    <property type="entry name" value="CYT_DCMP_DEAMINASES_1"/>
    <property type="match status" value="1"/>
</dbReference>
<dbReference type="Gene3D" id="3.40.140.10">
    <property type="entry name" value="Cytidine Deaminase, domain 2"/>
    <property type="match status" value="1"/>
</dbReference>
<evidence type="ECO:0000256" key="14">
    <source>
        <dbReference type="PIRNR" id="PIRNR006769"/>
    </source>
</evidence>
<dbReference type="UniPathway" id="UPA00275">
    <property type="reaction ID" value="UER00401"/>
</dbReference>
<dbReference type="InterPro" id="IPR002734">
    <property type="entry name" value="RibDG_C"/>
</dbReference>
<keyword evidence="10 14" id="KW-0560">Oxidoreductase</keyword>
<dbReference type="InterPro" id="IPR050765">
    <property type="entry name" value="Riboflavin_Biosynth_HTPR"/>
</dbReference>
<dbReference type="AlphaFoldDB" id="A0A2N3YNG7"/>
<dbReference type="Pfam" id="PF00383">
    <property type="entry name" value="dCMP_cyt_deam_1"/>
    <property type="match status" value="1"/>
</dbReference>
<comment type="similarity">
    <text evidence="5 14">In the C-terminal section; belongs to the HTP reductase family.</text>
</comment>
<keyword evidence="20" id="KW-1185">Reference proteome</keyword>
<feature type="binding site" evidence="16">
    <location>
        <position position="184"/>
    </location>
    <ligand>
        <name>substrate</name>
    </ligand>
</feature>
<feature type="binding site" evidence="17">
    <location>
        <position position="76"/>
    </location>
    <ligand>
        <name>Zn(2+)</name>
        <dbReference type="ChEBI" id="CHEBI:29105"/>
        <note>catalytic</note>
    </ligand>
</feature>
<keyword evidence="8 14" id="KW-0862">Zinc</keyword>
<evidence type="ECO:0000256" key="3">
    <source>
        <dbReference type="ARBA" id="ARBA00004910"/>
    </source>
</evidence>
<feature type="binding site" evidence="16">
    <location>
        <position position="207"/>
    </location>
    <ligand>
        <name>substrate</name>
    </ligand>
</feature>
<dbReference type="SUPFAM" id="SSF53597">
    <property type="entry name" value="Dihydrofolate reductase-like"/>
    <property type="match status" value="1"/>
</dbReference>
<name>A0A2N3YNG7_9MICO</name>
<feature type="domain" description="CMP/dCMP-type deaminase" evidence="18">
    <location>
        <begin position="2"/>
        <end position="115"/>
    </location>
</feature>
<reference evidence="19 20" key="1">
    <citation type="submission" date="2017-12" db="EMBL/GenBank/DDBJ databases">
        <title>Sequencing the genomes of 1000 Actinobacteria strains.</title>
        <authorList>
            <person name="Klenk H.-P."/>
        </authorList>
    </citation>
    <scope>NUCLEOTIDE SEQUENCE [LARGE SCALE GENOMIC DNA]</scope>
    <source>
        <strain evidence="19 20">DSM 12806</strain>
    </source>
</reference>
<evidence type="ECO:0000256" key="12">
    <source>
        <dbReference type="ARBA" id="ARBA00049861"/>
    </source>
</evidence>
<dbReference type="InterPro" id="IPR024072">
    <property type="entry name" value="DHFR-like_dom_sf"/>
</dbReference>
<comment type="pathway">
    <text evidence="3 14">Cofactor biosynthesis; riboflavin biosynthesis; 5-amino-6-(D-ribitylamino)uracil from GTP: step 3/4.</text>
</comment>
<dbReference type="PANTHER" id="PTHR38011:SF7">
    <property type="entry name" value="2,5-DIAMINO-6-RIBOSYLAMINO-4(3H)-PYRIMIDINONE 5'-PHOSPHATE REDUCTASE"/>
    <property type="match status" value="1"/>
</dbReference>
<keyword evidence="11" id="KW-0511">Multifunctional enzyme</keyword>
<dbReference type="Pfam" id="PF01872">
    <property type="entry name" value="RibD_C"/>
    <property type="match status" value="1"/>
</dbReference>
<evidence type="ECO:0000313" key="19">
    <source>
        <dbReference type="EMBL" id="PKW28363.1"/>
    </source>
</evidence>
<feature type="binding site" evidence="16">
    <location>
        <position position="196"/>
    </location>
    <ligand>
        <name>NADP(+)</name>
        <dbReference type="ChEBI" id="CHEBI:58349"/>
    </ligand>
</feature>
<evidence type="ECO:0000256" key="13">
    <source>
        <dbReference type="ARBA" id="ARBA00049886"/>
    </source>
</evidence>
<dbReference type="EMBL" id="PJNE01000001">
    <property type="protein sequence ID" value="PKW28363.1"/>
    <property type="molecule type" value="Genomic_DNA"/>
</dbReference>
<dbReference type="GO" id="GO:0008703">
    <property type="term" value="F:5-amino-6-(5-phosphoribosylamino)uracil reductase activity"/>
    <property type="evidence" value="ECO:0007669"/>
    <property type="project" value="UniProtKB-EC"/>
</dbReference>
<dbReference type="InterPro" id="IPR002125">
    <property type="entry name" value="CMP_dCMP_dom"/>
</dbReference>
<evidence type="ECO:0000313" key="20">
    <source>
        <dbReference type="Proteomes" id="UP000233781"/>
    </source>
</evidence>
<evidence type="ECO:0000256" key="9">
    <source>
        <dbReference type="ARBA" id="ARBA00022857"/>
    </source>
</evidence>
<dbReference type="OrthoDB" id="9800865at2"/>
<dbReference type="Proteomes" id="UP000233781">
    <property type="component" value="Unassembled WGS sequence"/>
</dbReference>
<dbReference type="NCBIfam" id="TIGR00326">
    <property type="entry name" value="eubact_ribD"/>
    <property type="match status" value="1"/>
</dbReference>
<organism evidence="19 20">
    <name type="scientific">Phycicoccus duodecadis</name>
    <dbReference type="NCBI Taxonomy" id="173053"/>
    <lineage>
        <taxon>Bacteria</taxon>
        <taxon>Bacillati</taxon>
        <taxon>Actinomycetota</taxon>
        <taxon>Actinomycetes</taxon>
        <taxon>Micrococcales</taxon>
        <taxon>Intrasporangiaceae</taxon>
        <taxon>Phycicoccus</taxon>
    </lineage>
</organism>
<dbReference type="RefSeq" id="WP_101396992.1">
    <property type="nucleotide sequence ID" value="NZ_PJNE01000001.1"/>
</dbReference>
<comment type="catalytic activity">
    <reaction evidence="13 14">
        <text>2,5-diamino-6-hydroxy-4-(5-phosphoribosylamino)-pyrimidine + H2O + H(+) = 5-amino-6-(5-phospho-D-ribosylamino)uracil + NH4(+)</text>
        <dbReference type="Rhea" id="RHEA:21868"/>
        <dbReference type="ChEBI" id="CHEBI:15377"/>
        <dbReference type="ChEBI" id="CHEBI:15378"/>
        <dbReference type="ChEBI" id="CHEBI:28938"/>
        <dbReference type="ChEBI" id="CHEBI:58453"/>
        <dbReference type="ChEBI" id="CHEBI:58614"/>
        <dbReference type="EC" id="3.5.4.26"/>
    </reaction>
</comment>
<evidence type="ECO:0000256" key="8">
    <source>
        <dbReference type="ARBA" id="ARBA00022833"/>
    </source>
</evidence>
<proteinExistence type="inferred from homology"/>
<evidence type="ECO:0000256" key="5">
    <source>
        <dbReference type="ARBA" id="ARBA00007417"/>
    </source>
</evidence>
<evidence type="ECO:0000256" key="17">
    <source>
        <dbReference type="PIRSR" id="PIRSR006769-3"/>
    </source>
</evidence>
<comment type="function">
    <text evidence="1 14">Converts 2,5-diamino-6-(ribosylamino)-4(3h)-pyrimidinone 5'-phosphate into 5-amino-6-(ribosylamino)-2,4(1h,3h)-pyrimidinedione 5'-phosphate.</text>
</comment>
<dbReference type="PROSITE" id="PS51747">
    <property type="entry name" value="CYT_DCMP_DEAMINASES_2"/>
    <property type="match status" value="1"/>
</dbReference>
<dbReference type="InterPro" id="IPR004794">
    <property type="entry name" value="Eubact_RibD"/>
</dbReference>
<evidence type="ECO:0000256" key="11">
    <source>
        <dbReference type="ARBA" id="ARBA00023268"/>
    </source>
</evidence>
<comment type="cofactor">
    <cofactor evidence="14 17">
        <name>Zn(2+)</name>
        <dbReference type="ChEBI" id="CHEBI:29105"/>
    </cofactor>
    <text evidence="14 17">Binds 1 zinc ion.</text>
</comment>
<dbReference type="EC" id="3.5.4.26" evidence="14"/>
<protein>
    <recommendedName>
        <fullName evidence="14">Riboflavin biosynthesis protein RibD</fullName>
    </recommendedName>
    <domain>
        <recommendedName>
            <fullName evidence="14">Diaminohydroxyphosphoribosylaminopyrimidine deaminase</fullName>
            <shortName evidence="14">DRAP deaminase</shortName>
            <ecNumber evidence="14">3.5.4.26</ecNumber>
        </recommendedName>
        <alternativeName>
            <fullName evidence="14">Riboflavin-specific deaminase</fullName>
        </alternativeName>
    </domain>
    <domain>
        <recommendedName>
            <fullName evidence="14">5-amino-6-(5-phosphoribosylamino)uracil reductase</fullName>
            <ecNumber evidence="14">1.1.1.193</ecNumber>
        </recommendedName>
        <alternativeName>
            <fullName evidence="14">HTP reductase</fullName>
        </alternativeName>
    </domain>
</protein>
<evidence type="ECO:0000256" key="4">
    <source>
        <dbReference type="ARBA" id="ARBA00005259"/>
    </source>
</evidence>
<dbReference type="GO" id="GO:0008270">
    <property type="term" value="F:zinc ion binding"/>
    <property type="evidence" value="ECO:0007669"/>
    <property type="project" value="InterPro"/>
</dbReference>
<keyword evidence="9 14" id="KW-0521">NADP</keyword>
<comment type="similarity">
    <text evidence="4 14">In the N-terminal section; belongs to the cytidine and deoxycytidylate deaminase family.</text>
</comment>
<dbReference type="Gene3D" id="3.40.430.10">
    <property type="entry name" value="Dihydrofolate Reductase, subunit A"/>
    <property type="match status" value="2"/>
</dbReference>
<comment type="pathway">
    <text evidence="2 14">Cofactor biosynthesis; riboflavin biosynthesis; 5-amino-6-(D-ribitylamino)uracil from GTP: step 2/4.</text>
</comment>
<feature type="binding site" evidence="16">
    <location>
        <position position="168"/>
    </location>
    <ligand>
        <name>substrate</name>
    </ligand>
</feature>
<dbReference type="SUPFAM" id="SSF53927">
    <property type="entry name" value="Cytidine deaminase-like"/>
    <property type="match status" value="1"/>
</dbReference>
<feature type="binding site" evidence="17">
    <location>
        <position position="51"/>
    </location>
    <ligand>
        <name>Zn(2+)</name>
        <dbReference type="ChEBI" id="CHEBI:29105"/>
        <note>catalytic</note>
    </ligand>
</feature>
<accession>A0A2N3YNG7</accession>
<comment type="caution">
    <text evidence="19">The sequence shown here is derived from an EMBL/GenBank/DDBJ whole genome shotgun (WGS) entry which is preliminary data.</text>
</comment>
<evidence type="ECO:0000256" key="7">
    <source>
        <dbReference type="ARBA" id="ARBA00022723"/>
    </source>
</evidence>
<keyword evidence="14" id="KW-0378">Hydrolase</keyword>
<dbReference type="PIRSF" id="PIRSF006769">
    <property type="entry name" value="RibD"/>
    <property type="match status" value="1"/>
</dbReference>
<dbReference type="InterPro" id="IPR016192">
    <property type="entry name" value="APOBEC/CMP_deaminase_Zn-bd"/>
</dbReference>
<evidence type="ECO:0000256" key="2">
    <source>
        <dbReference type="ARBA" id="ARBA00004882"/>
    </source>
</evidence>
<feature type="binding site" evidence="16">
    <location>
        <position position="154"/>
    </location>
    <ligand>
        <name>NADP(+)</name>
        <dbReference type="ChEBI" id="CHEBI:58349"/>
    </ligand>
</feature>
<dbReference type="EC" id="1.1.1.193" evidence="14"/>
<keyword evidence="7 14" id="KW-0479">Metal-binding</keyword>
<comment type="catalytic activity">
    <reaction evidence="12 14">
        <text>5-amino-6-(5-phospho-D-ribitylamino)uracil + NADP(+) = 5-amino-6-(5-phospho-D-ribosylamino)uracil + NADPH + H(+)</text>
        <dbReference type="Rhea" id="RHEA:17845"/>
        <dbReference type="ChEBI" id="CHEBI:15378"/>
        <dbReference type="ChEBI" id="CHEBI:57783"/>
        <dbReference type="ChEBI" id="CHEBI:58349"/>
        <dbReference type="ChEBI" id="CHEBI:58421"/>
        <dbReference type="ChEBI" id="CHEBI:58453"/>
        <dbReference type="EC" id="1.1.1.193"/>
    </reaction>
</comment>
<feature type="binding site" evidence="16">
    <location>
        <position position="267"/>
    </location>
    <ligand>
        <name>substrate</name>
    </ligand>
</feature>
<evidence type="ECO:0000256" key="6">
    <source>
        <dbReference type="ARBA" id="ARBA00022619"/>
    </source>
</evidence>
<dbReference type="PANTHER" id="PTHR38011">
    <property type="entry name" value="DIHYDROFOLATE REDUCTASE FAMILY PROTEIN (AFU_ORTHOLOGUE AFUA_8G06820)"/>
    <property type="match status" value="1"/>
</dbReference>
<evidence type="ECO:0000256" key="15">
    <source>
        <dbReference type="PIRSR" id="PIRSR006769-1"/>
    </source>
</evidence>
<feature type="binding site" evidence="16">
    <location>
        <position position="170"/>
    </location>
    <ligand>
        <name>NADP(+)</name>
        <dbReference type="ChEBI" id="CHEBI:58349"/>
    </ligand>
</feature>
<dbReference type="GO" id="GO:0008835">
    <property type="term" value="F:diaminohydroxyphosphoribosylaminopyrimidine deaminase activity"/>
    <property type="evidence" value="ECO:0007669"/>
    <property type="project" value="UniProtKB-EC"/>
</dbReference>
<feature type="active site" description="Proton donor" evidence="15">
    <location>
        <position position="53"/>
    </location>
</feature>
<feature type="binding site" evidence="16">
    <location>
        <position position="204"/>
    </location>
    <ligand>
        <name>substrate</name>
    </ligand>
</feature>
<dbReference type="GO" id="GO:0009231">
    <property type="term" value="P:riboflavin biosynthetic process"/>
    <property type="evidence" value="ECO:0007669"/>
    <property type="project" value="UniProtKB-UniPathway"/>
</dbReference>
<evidence type="ECO:0000259" key="18">
    <source>
        <dbReference type="PROSITE" id="PS51747"/>
    </source>
</evidence>
<feature type="binding site" evidence="16">
    <location>
        <begin position="269"/>
        <end position="275"/>
    </location>
    <ligand>
        <name>NADP(+)</name>
        <dbReference type="ChEBI" id="CHEBI:58349"/>
    </ligand>
</feature>
<feature type="binding site" evidence="16">
    <location>
        <position position="200"/>
    </location>
    <ligand>
        <name>NADP(+)</name>
        <dbReference type="ChEBI" id="CHEBI:58349"/>
    </ligand>
</feature>
<evidence type="ECO:0000256" key="16">
    <source>
        <dbReference type="PIRSR" id="PIRSR006769-2"/>
    </source>
</evidence>
<sequence length="337" mass="34227">MDESTALMQRALDAARLGPEADPNPRVGCVVTDAAGAVVGVGHHRGAGSAHAEVDALAQAGDRARGGTAHVTLEPCDHTGRTGPCTRTLLDAGIARVVFAVADPDPDAAGGGATLAAAGVAVERGPLAEQAEELNASWLHARRTGRPWVVAKTASTLDGRVAAADGSSRWITGEAAREDVHALRARCGAVVVGTGTALTDDPQLTVRGDDGTAAARQPLRVVVGRRPLPATARLRDGAAETLALATHDPAEVLAALHAGGVHRVLLEGGPTLTAAFLRAGMVDELVTYLAPALLGAGPSVTADLGVTTITDAVRLRPTDVTVIGADVRITTRPLARS</sequence>
<dbReference type="InterPro" id="IPR016193">
    <property type="entry name" value="Cytidine_deaminase-like"/>
</dbReference>
<feature type="binding site" evidence="17">
    <location>
        <position position="85"/>
    </location>
    <ligand>
        <name>Zn(2+)</name>
        <dbReference type="ChEBI" id="CHEBI:29105"/>
        <note>catalytic</note>
    </ligand>
</feature>
<dbReference type="CDD" id="cd01284">
    <property type="entry name" value="Riboflavin_deaminase-reductase"/>
    <property type="match status" value="1"/>
</dbReference>
<evidence type="ECO:0000256" key="10">
    <source>
        <dbReference type="ARBA" id="ARBA00023002"/>
    </source>
</evidence>
<evidence type="ECO:0000256" key="1">
    <source>
        <dbReference type="ARBA" id="ARBA00002151"/>
    </source>
</evidence>
<gene>
    <name evidence="19" type="ORF">ATL31_3229</name>
</gene>